<name>A0A7Y0HV73_9BIFI</name>
<dbReference type="Pfam" id="PF19877">
    <property type="entry name" value="DUF6350"/>
    <property type="match status" value="1"/>
</dbReference>
<feature type="transmembrane region" description="Helical" evidence="2">
    <location>
        <begin position="21"/>
        <end position="43"/>
    </location>
</feature>
<evidence type="ECO:0000313" key="3">
    <source>
        <dbReference type="EMBL" id="NMM97965.1"/>
    </source>
</evidence>
<sequence length="448" mass="48542">MQFTDRMKTMIRQWMRGVCAAFASMAIYAIAVGCYIALMLLVISMEEGSSNLTNATYGLTLAVVLLSEGSGFKTGSITLTITPLLLTIMLIWLIGAVVSRCRKTNVHVYAAGLITWLAMNEFMRSGVSVGLVDDQWLVLGKAALIFSLGFAGATFPYSKLMKNCLHWYRQHVPIRIRHSLNIGVLIAAVLAGVYLAVGLITVVVWAVLNHAAVFSVFSMSGMETGSRITTSLAMLIWLPNLALWAVSWLFGAGFAIGDLANFTLWVGQSNGLPAVPLFAIFPEPISNDMWRMAALAAPLTISCIVGLLTLFIPQGFRYRPINVRHVESRSSLVADLAYPIASFCLAAGLISLAFTTLFALSNGSLGEQRLAQVGVNVMASTRAVGHATAIGLSIAWLVALISTALVFSIVWITERIRNPRSGNIPHKNGTTERRTIVSQSPQSKEEQE</sequence>
<proteinExistence type="predicted"/>
<feature type="transmembrane region" description="Helical" evidence="2">
    <location>
        <begin position="135"/>
        <end position="158"/>
    </location>
</feature>
<dbReference type="PROSITE" id="PS51257">
    <property type="entry name" value="PROKAR_LIPOPROTEIN"/>
    <property type="match status" value="1"/>
</dbReference>
<keyword evidence="2" id="KW-1133">Transmembrane helix</keyword>
<dbReference type="Proteomes" id="UP000543419">
    <property type="component" value="Unassembled WGS sequence"/>
</dbReference>
<feature type="transmembrane region" description="Helical" evidence="2">
    <location>
        <begin position="179"/>
        <end position="208"/>
    </location>
</feature>
<feature type="region of interest" description="Disordered" evidence="1">
    <location>
        <begin position="421"/>
        <end position="448"/>
    </location>
</feature>
<feature type="transmembrane region" description="Helical" evidence="2">
    <location>
        <begin position="228"/>
        <end position="250"/>
    </location>
</feature>
<evidence type="ECO:0000256" key="2">
    <source>
        <dbReference type="SAM" id="Phobius"/>
    </source>
</evidence>
<keyword evidence="2" id="KW-0812">Transmembrane</keyword>
<evidence type="ECO:0000256" key="1">
    <source>
        <dbReference type="SAM" id="MobiDB-lite"/>
    </source>
</evidence>
<feature type="transmembrane region" description="Helical" evidence="2">
    <location>
        <begin position="262"/>
        <end position="281"/>
    </location>
</feature>
<gene>
    <name evidence="3" type="ORF">G1C97_0914</name>
</gene>
<keyword evidence="2" id="KW-0472">Membrane</keyword>
<feature type="transmembrane region" description="Helical" evidence="2">
    <location>
        <begin position="77"/>
        <end position="99"/>
    </location>
</feature>
<dbReference type="InterPro" id="IPR045931">
    <property type="entry name" value="DUF6350"/>
</dbReference>
<reference evidence="3 4" key="1">
    <citation type="submission" date="2020-02" db="EMBL/GenBank/DDBJ databases">
        <title>Characterization of phylogenetic diversity of novel bifidobacterial species isolated in Czech ZOOs.</title>
        <authorList>
            <person name="Lugli G.A."/>
            <person name="Vera N.B."/>
            <person name="Ventura M."/>
        </authorList>
    </citation>
    <scope>NUCLEOTIDE SEQUENCE [LARGE SCALE GENOMIC DNA]</scope>
    <source>
        <strain evidence="3 4">DSM 109959</strain>
    </source>
</reference>
<keyword evidence="4" id="KW-1185">Reference proteome</keyword>
<accession>A0A7Y0HV73</accession>
<comment type="caution">
    <text evidence="3">The sequence shown here is derived from an EMBL/GenBank/DDBJ whole genome shotgun (WGS) entry which is preliminary data.</text>
</comment>
<organism evidence="3 4">
    <name type="scientific">Bifidobacterium olomucense</name>
    <dbReference type="NCBI Taxonomy" id="2675324"/>
    <lineage>
        <taxon>Bacteria</taxon>
        <taxon>Bacillati</taxon>
        <taxon>Actinomycetota</taxon>
        <taxon>Actinomycetes</taxon>
        <taxon>Bifidobacteriales</taxon>
        <taxon>Bifidobacteriaceae</taxon>
        <taxon>Bifidobacterium</taxon>
    </lineage>
</organism>
<dbReference type="AlphaFoldDB" id="A0A7Y0HV73"/>
<evidence type="ECO:0000313" key="4">
    <source>
        <dbReference type="Proteomes" id="UP000543419"/>
    </source>
</evidence>
<feature type="transmembrane region" description="Helical" evidence="2">
    <location>
        <begin position="293"/>
        <end position="316"/>
    </location>
</feature>
<feature type="transmembrane region" description="Helical" evidence="2">
    <location>
        <begin position="387"/>
        <end position="412"/>
    </location>
</feature>
<dbReference type="EMBL" id="JAAIIG010000003">
    <property type="protein sequence ID" value="NMM97965.1"/>
    <property type="molecule type" value="Genomic_DNA"/>
</dbReference>
<feature type="transmembrane region" description="Helical" evidence="2">
    <location>
        <begin position="336"/>
        <end position="360"/>
    </location>
</feature>
<feature type="transmembrane region" description="Helical" evidence="2">
    <location>
        <begin position="106"/>
        <end position="123"/>
    </location>
</feature>
<protein>
    <submittedName>
        <fullName evidence="3">Permease</fullName>
    </submittedName>
</protein>